<feature type="domain" description="HD" evidence="1">
    <location>
        <begin position="65"/>
        <end position="138"/>
    </location>
</feature>
<proteinExistence type="predicted"/>
<name>A0A9D1MCI9_9FIRM</name>
<dbReference type="Gene3D" id="1.10.3210.10">
    <property type="entry name" value="Hypothetical protein af1432"/>
    <property type="match status" value="1"/>
</dbReference>
<gene>
    <name evidence="2" type="ORF">IAA61_07840</name>
</gene>
<dbReference type="Pfam" id="PF13023">
    <property type="entry name" value="HD_3"/>
    <property type="match status" value="1"/>
</dbReference>
<dbReference type="EMBL" id="DVNB01000083">
    <property type="protein sequence ID" value="HIU57701.1"/>
    <property type="molecule type" value="Genomic_DNA"/>
</dbReference>
<sequence>MARYITTYTGAHFYPTEPRAEDICIEDIAHSLSMLCRANGHYRRFYSVADHCIDCAAEAEARGLGDRMVMFCLLHDAAEAYISDIPRPVKRELAGIDETEERLICMIFEKFAGRLPDAAEMKQIREIDDAMLFHEFKANMGEILGQAEIKAKRTFETRPPETAERGFLELFDRTEKALQAL</sequence>
<accession>A0A9D1MCI9</accession>
<evidence type="ECO:0000313" key="3">
    <source>
        <dbReference type="Proteomes" id="UP000824109"/>
    </source>
</evidence>
<protein>
    <submittedName>
        <fullName evidence="2">HD domain-containing protein</fullName>
    </submittedName>
</protein>
<organism evidence="2 3">
    <name type="scientific">Candidatus Ornithomonoglobus merdipullorum</name>
    <dbReference type="NCBI Taxonomy" id="2840895"/>
    <lineage>
        <taxon>Bacteria</taxon>
        <taxon>Bacillati</taxon>
        <taxon>Bacillota</taxon>
        <taxon>Clostridia</taxon>
        <taxon>Candidatus Ornithomonoglobus</taxon>
    </lineage>
</organism>
<evidence type="ECO:0000259" key="1">
    <source>
        <dbReference type="Pfam" id="PF13023"/>
    </source>
</evidence>
<dbReference type="Proteomes" id="UP000824109">
    <property type="component" value="Unassembled WGS sequence"/>
</dbReference>
<evidence type="ECO:0000313" key="2">
    <source>
        <dbReference type="EMBL" id="HIU57701.1"/>
    </source>
</evidence>
<reference evidence="2" key="1">
    <citation type="submission" date="2020-10" db="EMBL/GenBank/DDBJ databases">
        <authorList>
            <person name="Gilroy R."/>
        </authorList>
    </citation>
    <scope>NUCLEOTIDE SEQUENCE</scope>
    <source>
        <strain evidence="2">USAMLcec3-3695</strain>
    </source>
</reference>
<dbReference type="SUPFAM" id="SSF109604">
    <property type="entry name" value="HD-domain/PDEase-like"/>
    <property type="match status" value="1"/>
</dbReference>
<dbReference type="InterPro" id="IPR006674">
    <property type="entry name" value="HD_domain"/>
</dbReference>
<reference evidence="2" key="2">
    <citation type="journal article" date="2021" name="PeerJ">
        <title>Extensive microbial diversity within the chicken gut microbiome revealed by metagenomics and culture.</title>
        <authorList>
            <person name="Gilroy R."/>
            <person name="Ravi A."/>
            <person name="Getino M."/>
            <person name="Pursley I."/>
            <person name="Horton D.L."/>
            <person name="Alikhan N.F."/>
            <person name="Baker D."/>
            <person name="Gharbi K."/>
            <person name="Hall N."/>
            <person name="Watson M."/>
            <person name="Adriaenssens E.M."/>
            <person name="Foster-Nyarko E."/>
            <person name="Jarju S."/>
            <person name="Secka A."/>
            <person name="Antonio M."/>
            <person name="Oren A."/>
            <person name="Chaudhuri R.R."/>
            <person name="La Ragione R."/>
            <person name="Hildebrand F."/>
            <person name="Pallen M.J."/>
        </authorList>
    </citation>
    <scope>NUCLEOTIDE SEQUENCE</scope>
    <source>
        <strain evidence="2">USAMLcec3-3695</strain>
    </source>
</reference>
<comment type="caution">
    <text evidence="2">The sequence shown here is derived from an EMBL/GenBank/DDBJ whole genome shotgun (WGS) entry which is preliminary data.</text>
</comment>
<dbReference type="AlphaFoldDB" id="A0A9D1MCI9"/>